<dbReference type="Proteomes" id="UP001575181">
    <property type="component" value="Unassembled WGS sequence"/>
</dbReference>
<keyword evidence="3" id="KW-0456">Lyase</keyword>
<dbReference type="EMBL" id="JBGUAW010000006">
    <property type="protein sequence ID" value="MFA9461177.1"/>
    <property type="molecule type" value="Genomic_DNA"/>
</dbReference>
<evidence type="ECO:0000256" key="4">
    <source>
        <dbReference type="ARBA" id="ARBA00023270"/>
    </source>
</evidence>
<dbReference type="Pfam" id="PF04476">
    <property type="entry name" value="4HFCP_synth"/>
    <property type="match status" value="1"/>
</dbReference>
<accession>A0ABV4TV38</accession>
<keyword evidence="8" id="KW-1185">Reference proteome</keyword>
<gene>
    <name evidence="7" type="ORF">ACERLL_10105</name>
</gene>
<evidence type="ECO:0000256" key="6">
    <source>
        <dbReference type="ARBA" id="ARBA00047628"/>
    </source>
</evidence>
<dbReference type="RefSeq" id="WP_373655963.1">
    <property type="nucleotide sequence ID" value="NZ_JBGUAW010000006.1"/>
</dbReference>
<comment type="caution">
    <text evidence="7">The sequence shown here is derived from an EMBL/GenBank/DDBJ whole genome shotgun (WGS) entry which is preliminary data.</text>
</comment>
<comment type="catalytic activity">
    <reaction evidence="6">
        <text>2 D-glyceraldehyde 3-phosphate = 4-(hydroxymethyl)-2-furancarboxaldehyde phosphate + phosphate + 2 H2O</text>
        <dbReference type="Rhea" id="RHEA:43536"/>
        <dbReference type="ChEBI" id="CHEBI:15377"/>
        <dbReference type="ChEBI" id="CHEBI:43474"/>
        <dbReference type="ChEBI" id="CHEBI:59776"/>
        <dbReference type="ChEBI" id="CHEBI:83407"/>
        <dbReference type="EC" id="4.2.3.153"/>
    </reaction>
</comment>
<comment type="function">
    <text evidence="1">Catalyzes the formation of 4-(hydroxymethyl)-2-furancarboxaldehyde phosphate (4-HFC-P) from two molecules of glyceraldehyde-3-P (GA-3-P).</text>
</comment>
<evidence type="ECO:0000256" key="3">
    <source>
        <dbReference type="ARBA" id="ARBA00023239"/>
    </source>
</evidence>
<dbReference type="PIRSF" id="PIRSF015957">
    <property type="entry name" value="UCP015957"/>
    <property type="match status" value="1"/>
</dbReference>
<proteinExistence type="predicted"/>
<keyword evidence="4" id="KW-0704">Schiff base</keyword>
<evidence type="ECO:0000256" key="2">
    <source>
        <dbReference type="ARBA" id="ARBA00012553"/>
    </source>
</evidence>
<organism evidence="7 8">
    <name type="scientific">Thiohalorhabdus methylotrophus</name>
    <dbReference type="NCBI Taxonomy" id="3242694"/>
    <lineage>
        <taxon>Bacteria</taxon>
        <taxon>Pseudomonadati</taxon>
        <taxon>Pseudomonadota</taxon>
        <taxon>Gammaproteobacteria</taxon>
        <taxon>Thiohalorhabdales</taxon>
        <taxon>Thiohalorhabdaceae</taxon>
        <taxon>Thiohalorhabdus</taxon>
    </lineage>
</organism>
<name>A0ABV4TV38_9GAMM</name>
<dbReference type="InterPro" id="IPR007565">
    <property type="entry name" value="4HFCP_synth"/>
</dbReference>
<protein>
    <recommendedName>
        <fullName evidence="2">(5-formylfuran-3-yl)methyl phosphate synthase</fullName>
        <ecNumber evidence="2">4.2.3.153</ecNumber>
    </recommendedName>
    <alternativeName>
        <fullName evidence="5">4-(hydroxymethyl)-2-furancarboxaldehyde-phosphate synthase</fullName>
    </alternativeName>
</protein>
<dbReference type="EC" id="4.2.3.153" evidence="2"/>
<sequence length="244" mass="24749">MTGLLASVKNPEEARQAAAGGADLIDFKDPVRGALGGLPGEVIARGVEAVAGRRPASATVGDPPMEPDQLMPAVREIAEAGVDLVKVGLDGPADLTRSVIDALVPAAEDGVALVAVLFADRSPDLGIIPALGAAGFRGVMLDTAGKGAGSLPAHMTQPELAEMVAEARKQELLTGLAGSLRVADIRDLLVLEPDFLGFRGALCGQEGREGILDPEALADVRSRIPASEGLLGKACADAEGAAAR</sequence>
<evidence type="ECO:0000313" key="7">
    <source>
        <dbReference type="EMBL" id="MFA9461177.1"/>
    </source>
</evidence>
<evidence type="ECO:0000313" key="8">
    <source>
        <dbReference type="Proteomes" id="UP001575181"/>
    </source>
</evidence>
<evidence type="ECO:0000256" key="5">
    <source>
        <dbReference type="ARBA" id="ARBA00032523"/>
    </source>
</evidence>
<evidence type="ECO:0000256" key="1">
    <source>
        <dbReference type="ARBA" id="ARBA00003810"/>
    </source>
</evidence>
<reference evidence="7 8" key="1">
    <citation type="submission" date="2024-08" db="EMBL/GenBank/DDBJ databases">
        <title>Whole-genome sequencing of halo(alkali)philic microorganisms from hypersaline lakes.</title>
        <authorList>
            <person name="Sorokin D.Y."/>
            <person name="Merkel A.Y."/>
            <person name="Messina E."/>
            <person name="Yakimov M."/>
        </authorList>
    </citation>
    <scope>NUCLEOTIDE SEQUENCE [LARGE SCALE GENOMIC DNA]</scope>
    <source>
        <strain evidence="7 8">Cl-TMA</strain>
    </source>
</reference>